<dbReference type="EMBL" id="CP001176">
    <property type="protein sequence ID" value="ACK59809.1"/>
    <property type="molecule type" value="Genomic_DNA"/>
</dbReference>
<organism evidence="2 3">
    <name type="scientific">Bacillus cereus (strain B4264)</name>
    <dbReference type="NCBI Taxonomy" id="405532"/>
    <lineage>
        <taxon>Bacteria</taxon>
        <taxon>Bacillati</taxon>
        <taxon>Bacillota</taxon>
        <taxon>Bacilli</taxon>
        <taxon>Bacillales</taxon>
        <taxon>Bacillaceae</taxon>
        <taxon>Bacillus</taxon>
        <taxon>Bacillus cereus group</taxon>
    </lineage>
</organism>
<name>B7H8I6_BACC4</name>
<accession>B7H8I6</accession>
<keyword evidence="1" id="KW-0812">Transmembrane</keyword>
<dbReference type="HOGENOM" id="CLU_3195685_0_0_9"/>
<protein>
    <submittedName>
        <fullName evidence="2">Uncharacterized protein</fullName>
    </submittedName>
</protein>
<evidence type="ECO:0000313" key="3">
    <source>
        <dbReference type="Proteomes" id="UP000007096"/>
    </source>
</evidence>
<feature type="transmembrane region" description="Helical" evidence="1">
    <location>
        <begin position="7"/>
        <end position="27"/>
    </location>
</feature>
<dbReference type="KEGG" id="bcb:BCB4264_A3096"/>
<reference evidence="2 3" key="1">
    <citation type="submission" date="2008-10" db="EMBL/GenBank/DDBJ databases">
        <title>Genome sequence of Bacillus cereus B4264.</title>
        <authorList>
            <person name="Dodson R.J."/>
            <person name="Durkin A.S."/>
            <person name="Rosovitz M.J."/>
            <person name="Rasko D.A."/>
            <person name="Hoffmaster A."/>
            <person name="Ravel J."/>
            <person name="Sutton G."/>
        </authorList>
    </citation>
    <scope>NUCLEOTIDE SEQUENCE [LARGE SCALE GENOMIC DNA]</scope>
    <source>
        <strain evidence="2 3">B4264</strain>
    </source>
</reference>
<evidence type="ECO:0000256" key="1">
    <source>
        <dbReference type="SAM" id="Phobius"/>
    </source>
</evidence>
<dbReference type="Proteomes" id="UP000007096">
    <property type="component" value="Chromosome"/>
</dbReference>
<proteinExistence type="predicted"/>
<evidence type="ECO:0000313" key="2">
    <source>
        <dbReference type="EMBL" id="ACK59809.1"/>
    </source>
</evidence>
<keyword evidence="1" id="KW-0472">Membrane</keyword>
<sequence>MRIINSFSFAVFITFFKFISLLPYNYIVTNFFSEGNDETKGIKIK</sequence>
<keyword evidence="1" id="KW-1133">Transmembrane helix</keyword>
<dbReference type="AlphaFoldDB" id="B7H8I6"/>
<gene>
    <name evidence="2" type="ordered locus">BCB4264_A3096</name>
</gene>